<dbReference type="AlphaFoldDB" id="W4JV29"/>
<sequence>MNCSISPAVSMSGLFILPTELIEKALKHLDHHSILTCRRVCRSLHALIDGSTAIQFVIAFGSSGQEDGIYSLLGASERLKMLADHQTAWKKLQWREYTCVPTKGEMFALQGGVYAECDDTSCIIYFTQLHSRLRGIDAKEWQVNLEFPFRDAAIDPTQDLLVTVGRNRSRNINLLSMSSGDVHPAAIASTISLPSIPGLSNSTDYDIVIDRDRLGILILISEAPRELVIWNWKTGMIIMWLHGRKIKSAPIFLDERFVLVGRYFDSPADGNNYAELVIYDLRATSPQNFDVACAPYHCTFQFPPFSRGFSIFADPSADWEPRADLRAPFHASPRDRLLLVGIRGLCLLIRSQSLLDHSHDPEFSTSHHVWSWGTWCSRDFHDLALLSDQRSSPTIHLRVYDCHPERIAPSKRNCLEMEGWRRLGPRGLYPWASNGMDSGVSAVPSAFCKDLTLPFQVDPYATETVMLSQDTLVVLEHTGESVVDLDFTVRILFIWLLFLPRVRHYFRGKGIIIRMGEDHTQGSVTSCNETRRKGQGVAMD</sequence>
<dbReference type="RefSeq" id="XP_009550932.1">
    <property type="nucleotide sequence ID" value="XM_009552637.1"/>
</dbReference>
<dbReference type="HOGENOM" id="CLU_007279_3_1_1"/>
<dbReference type="InterPro" id="IPR036047">
    <property type="entry name" value="F-box-like_dom_sf"/>
</dbReference>
<name>W4JV29_HETIT</name>
<protein>
    <recommendedName>
        <fullName evidence="1">F-box domain-containing protein</fullName>
    </recommendedName>
</protein>
<evidence type="ECO:0000313" key="3">
    <source>
        <dbReference type="Proteomes" id="UP000030671"/>
    </source>
</evidence>
<dbReference type="OrthoDB" id="2745718at2759"/>
<dbReference type="EMBL" id="KI925463">
    <property type="protein sequence ID" value="ETW77423.1"/>
    <property type="molecule type" value="Genomic_DNA"/>
</dbReference>
<dbReference type="eggNOG" id="ENOG502SJQ6">
    <property type="taxonomic scope" value="Eukaryota"/>
</dbReference>
<feature type="domain" description="F-box" evidence="1">
    <location>
        <begin position="11"/>
        <end position="57"/>
    </location>
</feature>
<dbReference type="Gene3D" id="1.20.1280.50">
    <property type="match status" value="1"/>
</dbReference>
<evidence type="ECO:0000259" key="1">
    <source>
        <dbReference type="PROSITE" id="PS50181"/>
    </source>
</evidence>
<dbReference type="Pfam" id="PF00646">
    <property type="entry name" value="F-box"/>
    <property type="match status" value="1"/>
</dbReference>
<dbReference type="GeneID" id="20674372"/>
<dbReference type="SMART" id="SM00256">
    <property type="entry name" value="FBOX"/>
    <property type="match status" value="1"/>
</dbReference>
<dbReference type="KEGG" id="hir:HETIRDRAFT_429653"/>
<dbReference type="InParanoid" id="W4JV29"/>
<gene>
    <name evidence="2" type="ORF">HETIRDRAFT_429653</name>
</gene>
<organism evidence="2 3">
    <name type="scientific">Heterobasidion irregulare (strain TC 32-1)</name>
    <dbReference type="NCBI Taxonomy" id="747525"/>
    <lineage>
        <taxon>Eukaryota</taxon>
        <taxon>Fungi</taxon>
        <taxon>Dikarya</taxon>
        <taxon>Basidiomycota</taxon>
        <taxon>Agaricomycotina</taxon>
        <taxon>Agaricomycetes</taxon>
        <taxon>Russulales</taxon>
        <taxon>Bondarzewiaceae</taxon>
        <taxon>Heterobasidion</taxon>
        <taxon>Heterobasidion annosum species complex</taxon>
    </lineage>
</organism>
<dbReference type="PROSITE" id="PS50181">
    <property type="entry name" value="FBOX"/>
    <property type="match status" value="1"/>
</dbReference>
<dbReference type="InterPro" id="IPR001810">
    <property type="entry name" value="F-box_dom"/>
</dbReference>
<evidence type="ECO:0000313" key="2">
    <source>
        <dbReference type="EMBL" id="ETW77423.1"/>
    </source>
</evidence>
<dbReference type="Proteomes" id="UP000030671">
    <property type="component" value="Unassembled WGS sequence"/>
</dbReference>
<dbReference type="CDD" id="cd09917">
    <property type="entry name" value="F-box_SF"/>
    <property type="match status" value="1"/>
</dbReference>
<keyword evidence="3" id="KW-1185">Reference proteome</keyword>
<reference evidence="2 3" key="1">
    <citation type="journal article" date="2012" name="New Phytol.">
        <title>Insight into trade-off between wood decay and parasitism from the genome of a fungal forest pathogen.</title>
        <authorList>
            <person name="Olson A."/>
            <person name="Aerts A."/>
            <person name="Asiegbu F."/>
            <person name="Belbahri L."/>
            <person name="Bouzid O."/>
            <person name="Broberg A."/>
            <person name="Canback B."/>
            <person name="Coutinho P.M."/>
            <person name="Cullen D."/>
            <person name="Dalman K."/>
            <person name="Deflorio G."/>
            <person name="van Diepen L.T."/>
            <person name="Dunand C."/>
            <person name="Duplessis S."/>
            <person name="Durling M."/>
            <person name="Gonthier P."/>
            <person name="Grimwood J."/>
            <person name="Fossdal C.G."/>
            <person name="Hansson D."/>
            <person name="Henrissat B."/>
            <person name="Hietala A."/>
            <person name="Himmelstrand K."/>
            <person name="Hoffmeister D."/>
            <person name="Hogberg N."/>
            <person name="James T.Y."/>
            <person name="Karlsson M."/>
            <person name="Kohler A."/>
            <person name="Kues U."/>
            <person name="Lee Y.H."/>
            <person name="Lin Y.C."/>
            <person name="Lind M."/>
            <person name="Lindquist E."/>
            <person name="Lombard V."/>
            <person name="Lucas S."/>
            <person name="Lunden K."/>
            <person name="Morin E."/>
            <person name="Murat C."/>
            <person name="Park J."/>
            <person name="Raffaello T."/>
            <person name="Rouze P."/>
            <person name="Salamov A."/>
            <person name="Schmutz J."/>
            <person name="Solheim H."/>
            <person name="Stahlberg J."/>
            <person name="Velez H."/>
            <person name="de Vries R.P."/>
            <person name="Wiebenga A."/>
            <person name="Woodward S."/>
            <person name="Yakovlev I."/>
            <person name="Garbelotto M."/>
            <person name="Martin F."/>
            <person name="Grigoriev I.V."/>
            <person name="Stenlid J."/>
        </authorList>
    </citation>
    <scope>NUCLEOTIDE SEQUENCE [LARGE SCALE GENOMIC DNA]</scope>
    <source>
        <strain evidence="2 3">TC 32-1</strain>
    </source>
</reference>
<accession>W4JV29</accession>
<proteinExistence type="predicted"/>
<dbReference type="SUPFAM" id="SSF81383">
    <property type="entry name" value="F-box domain"/>
    <property type="match status" value="1"/>
</dbReference>